<dbReference type="WBParaSite" id="SSTP_0001055300.1">
    <property type="protein sequence ID" value="SSTP_0001055300.1"/>
    <property type="gene ID" value="SSTP_0001055300"/>
</dbReference>
<dbReference type="InterPro" id="IPR036465">
    <property type="entry name" value="vWFA_dom_sf"/>
</dbReference>
<feature type="chain" id="PRO_5005328457" evidence="1">
    <location>
        <begin position="21"/>
        <end position="220"/>
    </location>
</feature>
<keyword evidence="1" id="KW-0732">Signal</keyword>
<accession>A0A0K0EM65</accession>
<evidence type="ECO:0000313" key="2">
    <source>
        <dbReference type="Proteomes" id="UP000035681"/>
    </source>
</evidence>
<evidence type="ECO:0000313" key="4">
    <source>
        <dbReference type="WBParaSite" id="TCONS_00014808.p1"/>
    </source>
</evidence>
<evidence type="ECO:0000313" key="3">
    <source>
        <dbReference type="WBParaSite" id="SSTP_0001055300.1"/>
    </source>
</evidence>
<dbReference type="WBParaSite" id="TCONS_00014808.p1">
    <property type="protein sequence ID" value="TCONS_00014808.p1"/>
    <property type="gene ID" value="XLOC_010023"/>
</dbReference>
<dbReference type="Proteomes" id="UP000035681">
    <property type="component" value="Unplaced"/>
</dbReference>
<keyword evidence="2" id="KW-1185">Reference proteome</keyword>
<feature type="signal peptide" evidence="1">
    <location>
        <begin position="1"/>
        <end position="20"/>
    </location>
</feature>
<proteinExistence type="predicted"/>
<reference evidence="3" key="1">
    <citation type="submission" date="2015-08" db="UniProtKB">
        <authorList>
            <consortium name="WormBaseParasite"/>
        </authorList>
    </citation>
    <scope>IDENTIFICATION</scope>
</reference>
<name>A0A0K0EM65_STRER</name>
<dbReference type="SUPFAM" id="SSF53300">
    <property type="entry name" value="vWA-like"/>
    <property type="match status" value="1"/>
</dbReference>
<sequence length="220" mass="25199">MKILYKCILFFTILNNTSLTYKIELSNGGKNVECQADICNVNIVFDTSSDVLSKQLFIKSKNILQNNISMEIPHFNQVSFISFNENINISTFGMINNKNDFLTIVNSLQQSSGFFLSKALSTLNNLTNPLTNKQSTFVFVSKYDNEEIKKSINYAKSLRQKGSLNFIIMSNDIQPIQLLPLQPSSIYFLTFDKNDTKQLKAFFYNNLSCFPKDCIRKKIN</sequence>
<dbReference type="AlphaFoldDB" id="A0A0K0EM65"/>
<protein>
    <submittedName>
        <fullName evidence="3 4">VWFA domain-containing protein</fullName>
    </submittedName>
</protein>
<evidence type="ECO:0000256" key="1">
    <source>
        <dbReference type="SAM" id="SignalP"/>
    </source>
</evidence>
<organism evidence="3">
    <name type="scientific">Strongyloides stercoralis</name>
    <name type="common">Threadworm</name>
    <dbReference type="NCBI Taxonomy" id="6248"/>
    <lineage>
        <taxon>Eukaryota</taxon>
        <taxon>Metazoa</taxon>
        <taxon>Ecdysozoa</taxon>
        <taxon>Nematoda</taxon>
        <taxon>Chromadorea</taxon>
        <taxon>Rhabditida</taxon>
        <taxon>Tylenchina</taxon>
        <taxon>Panagrolaimomorpha</taxon>
        <taxon>Strongyloidoidea</taxon>
        <taxon>Strongyloididae</taxon>
        <taxon>Strongyloides</taxon>
    </lineage>
</organism>